<keyword evidence="1" id="KW-0732">Signal</keyword>
<sequence>MKSIFVLLALLALSISNNLYAAHVECVISGTPTQQSYTEGFCNSQINSPPGVFFRLVADKPVAEVQWSYSAEPQGHWNCGTNNQCSVSYSSGPEYFGFSQATACVTRILYSDNTWENVSLCATGTFYGQAVM</sequence>
<comment type="caution">
    <text evidence="2">The sequence shown here is derived from an EMBL/GenBank/DDBJ whole genome shotgun (WGS) entry which is preliminary data.</text>
</comment>
<dbReference type="RefSeq" id="WP_046519209.1">
    <property type="nucleotide sequence ID" value="NZ_LAVS01000009.1"/>
</dbReference>
<feature type="signal peptide" evidence="1">
    <location>
        <begin position="1"/>
        <end position="21"/>
    </location>
</feature>
<reference evidence="2 3" key="1">
    <citation type="submission" date="2018-11" db="EMBL/GenBank/DDBJ databases">
        <title>Draft genome analysis of Rheinheimera mesophila isolated from an industrial waste site.</title>
        <authorList>
            <person name="Yu Q."/>
            <person name="Qi Y."/>
            <person name="Zhang H."/>
            <person name="Lu Y."/>
            <person name="Pu J."/>
        </authorList>
    </citation>
    <scope>NUCLEOTIDE SEQUENCE [LARGE SCALE GENOMIC DNA]</scope>
    <source>
        <strain evidence="2 3">IITR13</strain>
    </source>
</reference>
<dbReference type="AlphaFoldDB" id="A0A3P3QDB0"/>
<protein>
    <submittedName>
        <fullName evidence="2">Uncharacterized protein</fullName>
    </submittedName>
</protein>
<keyword evidence="3" id="KW-1185">Reference proteome</keyword>
<dbReference type="Proteomes" id="UP000276260">
    <property type="component" value="Unassembled WGS sequence"/>
</dbReference>
<feature type="chain" id="PRO_5018739330" evidence="1">
    <location>
        <begin position="22"/>
        <end position="132"/>
    </location>
</feature>
<evidence type="ECO:0000256" key="1">
    <source>
        <dbReference type="SAM" id="SignalP"/>
    </source>
</evidence>
<evidence type="ECO:0000313" key="3">
    <source>
        <dbReference type="Proteomes" id="UP000276260"/>
    </source>
</evidence>
<proteinExistence type="predicted"/>
<dbReference type="OrthoDB" id="6292720at2"/>
<accession>A0A3P3QDB0</accession>
<dbReference type="EMBL" id="RRCF01000005">
    <property type="protein sequence ID" value="RRJ19025.1"/>
    <property type="molecule type" value="Genomic_DNA"/>
</dbReference>
<name>A0A3P3QDB0_9GAMM</name>
<gene>
    <name evidence="2" type="ORF">EIK76_15895</name>
</gene>
<organism evidence="2 3">
    <name type="scientific">Rheinheimera mesophila</name>
    <dbReference type="NCBI Taxonomy" id="1547515"/>
    <lineage>
        <taxon>Bacteria</taxon>
        <taxon>Pseudomonadati</taxon>
        <taxon>Pseudomonadota</taxon>
        <taxon>Gammaproteobacteria</taxon>
        <taxon>Chromatiales</taxon>
        <taxon>Chromatiaceae</taxon>
        <taxon>Rheinheimera</taxon>
    </lineage>
</organism>
<evidence type="ECO:0000313" key="2">
    <source>
        <dbReference type="EMBL" id="RRJ19025.1"/>
    </source>
</evidence>